<dbReference type="Gene3D" id="3.60.21.10">
    <property type="match status" value="1"/>
</dbReference>
<dbReference type="OrthoDB" id="9810906at2"/>
<comment type="caution">
    <text evidence="5">The sequence shown here is derived from an EMBL/GenBank/DDBJ whole genome shotgun (WGS) entry which is preliminary data.</text>
</comment>
<evidence type="ECO:0000256" key="2">
    <source>
        <dbReference type="SAM" id="MobiDB-lite"/>
    </source>
</evidence>
<dbReference type="InterPro" id="IPR029052">
    <property type="entry name" value="Metallo-depent_PP-like"/>
</dbReference>
<dbReference type="Pfam" id="PF09587">
    <property type="entry name" value="PGA_cap"/>
    <property type="match status" value="1"/>
</dbReference>
<feature type="signal peptide" evidence="3">
    <location>
        <begin position="1"/>
        <end position="21"/>
    </location>
</feature>
<feature type="chain" id="PRO_5038379451" evidence="3">
    <location>
        <begin position="22"/>
        <end position="413"/>
    </location>
</feature>
<reference evidence="5 6" key="1">
    <citation type="submission" date="2019-03" db="EMBL/GenBank/DDBJ databases">
        <title>Genomic Encyclopedia of Type Strains, Phase IV (KMG-IV): sequencing the most valuable type-strain genomes for metagenomic binning, comparative biology and taxonomic classification.</title>
        <authorList>
            <person name="Goeker M."/>
        </authorList>
    </citation>
    <scope>NUCLEOTIDE SEQUENCE [LARGE SCALE GENOMIC DNA]</scope>
    <source>
        <strain evidence="5 6">DSM 100451</strain>
    </source>
</reference>
<dbReference type="STRING" id="1650663.GCA_001486665_00463"/>
<keyword evidence="3" id="KW-0732">Signal</keyword>
<dbReference type="CDD" id="cd07381">
    <property type="entry name" value="MPP_CapA"/>
    <property type="match status" value="1"/>
</dbReference>
<sequence length="413" mass="45732">MKRTIAAALMAFSVCCLIVCAVCFFRDSTETSPVFAQSTSEQKAEPEEETLPSPTTGPQITTLRFSATGDNLIHNGIYEQAKRRAEQNGTGGYDFSYCYDQVRQFYSDFDINWINQETLVSDTLEPSTYPCFSTPGDMGRQLYKLGFRAFNLSNNHTYDKGTQGLQATMDFWSSMPEDVITAGLYTEDSTSPVIQTVNGVRIAYLGFTEHTNGIKTPSDAPSHVIYTSELDVMQQMLEQARSDADLVVVSVHWGVEGSHSVTQAQRNLAQKMADWGADVIIGTHPHVVQTAQWLTAADGRQAFVAYSLGNFLNAQSTADTMIGMILTFTIEKTTQPDGTSSTVIRDPLFYPTVNHYDANYANIRIYLLKDYSDELAAAHGVRGNFPGFSLSYITSMLQENVDPEFLALPKETV</sequence>
<proteinExistence type="inferred from homology"/>
<dbReference type="InterPro" id="IPR019079">
    <property type="entry name" value="Capsule_synth_CapA"/>
</dbReference>
<dbReference type="RefSeq" id="WP_058962976.1">
    <property type="nucleotide sequence ID" value="NZ_CABKVM010000012.1"/>
</dbReference>
<dbReference type="Proteomes" id="UP000295184">
    <property type="component" value="Unassembled WGS sequence"/>
</dbReference>
<comment type="similarity">
    <text evidence="1">Belongs to the CapA family.</text>
</comment>
<evidence type="ECO:0000313" key="6">
    <source>
        <dbReference type="Proteomes" id="UP000295184"/>
    </source>
</evidence>
<dbReference type="PANTHER" id="PTHR33393">
    <property type="entry name" value="POLYGLUTAMINE SYNTHESIS ACCESSORY PROTEIN RV0574C-RELATED"/>
    <property type="match status" value="1"/>
</dbReference>
<dbReference type="AlphaFoldDB" id="A0A4R1R0D2"/>
<organism evidence="5 6">
    <name type="scientific">Allofournierella massiliensis</name>
    <dbReference type="NCBI Taxonomy" id="1650663"/>
    <lineage>
        <taxon>Bacteria</taxon>
        <taxon>Bacillati</taxon>
        <taxon>Bacillota</taxon>
        <taxon>Clostridia</taxon>
        <taxon>Eubacteriales</taxon>
        <taxon>Oscillospiraceae</taxon>
        <taxon>Allofournierella</taxon>
    </lineage>
</organism>
<dbReference type="EMBL" id="SLUM01000007">
    <property type="protein sequence ID" value="TCL58745.1"/>
    <property type="molecule type" value="Genomic_DNA"/>
</dbReference>
<gene>
    <name evidence="5" type="ORF">EDD77_107106</name>
</gene>
<feature type="domain" description="Capsule synthesis protein CapA" evidence="4">
    <location>
        <begin position="64"/>
        <end position="315"/>
    </location>
</feature>
<evidence type="ECO:0000313" key="5">
    <source>
        <dbReference type="EMBL" id="TCL58745.1"/>
    </source>
</evidence>
<accession>A0A4R1R0D2</accession>
<dbReference type="InterPro" id="IPR052169">
    <property type="entry name" value="CW_Biosynth-Accessory"/>
</dbReference>
<evidence type="ECO:0000259" key="4">
    <source>
        <dbReference type="SMART" id="SM00854"/>
    </source>
</evidence>
<feature type="region of interest" description="Disordered" evidence="2">
    <location>
        <begin position="36"/>
        <end position="59"/>
    </location>
</feature>
<dbReference type="SMART" id="SM00854">
    <property type="entry name" value="PGA_cap"/>
    <property type="match status" value="1"/>
</dbReference>
<dbReference type="PANTHER" id="PTHR33393:SF12">
    <property type="entry name" value="CAPSULE BIOSYNTHESIS PROTEIN CAPA"/>
    <property type="match status" value="1"/>
</dbReference>
<evidence type="ECO:0000256" key="1">
    <source>
        <dbReference type="ARBA" id="ARBA00005662"/>
    </source>
</evidence>
<dbReference type="SUPFAM" id="SSF56300">
    <property type="entry name" value="Metallo-dependent phosphatases"/>
    <property type="match status" value="1"/>
</dbReference>
<name>A0A4R1R0D2_9FIRM</name>
<dbReference type="InterPro" id="IPR013788">
    <property type="entry name" value="Hemocyanin/hexamerin"/>
</dbReference>
<dbReference type="PROSITE" id="PS00210">
    <property type="entry name" value="HEMOCYANIN_2"/>
    <property type="match status" value="1"/>
</dbReference>
<protein>
    <submittedName>
        <fullName evidence="5">Poly-gamma-glutamate synthesis protein (Capsule biosynthesis protein)</fullName>
    </submittedName>
</protein>
<evidence type="ECO:0000256" key="3">
    <source>
        <dbReference type="SAM" id="SignalP"/>
    </source>
</evidence>